<comment type="caution">
    <text evidence="1">The sequence shown here is derived from an EMBL/GenBank/DDBJ whole genome shotgun (WGS) entry which is preliminary data.</text>
</comment>
<keyword evidence="2" id="KW-1185">Reference proteome</keyword>
<accession>A0ABP3HPS0</accession>
<protein>
    <submittedName>
        <fullName evidence="1">Uncharacterized protein</fullName>
    </submittedName>
</protein>
<sequence length="79" mass="7616">MRAPTAMALRQNAMARAGAAMVAVSGAESEIPAMATASRTTSVRTGGAAPGPGAVGGAAGPLRAVLAFLAVRAVVTRPA</sequence>
<gene>
    <name evidence="1" type="ORF">GCM10010319_63450</name>
</gene>
<evidence type="ECO:0000313" key="1">
    <source>
        <dbReference type="EMBL" id="GAA0376233.1"/>
    </source>
</evidence>
<evidence type="ECO:0000313" key="2">
    <source>
        <dbReference type="Proteomes" id="UP001500063"/>
    </source>
</evidence>
<dbReference type="Proteomes" id="UP001500063">
    <property type="component" value="Unassembled WGS sequence"/>
</dbReference>
<reference evidence="2" key="1">
    <citation type="journal article" date="2019" name="Int. J. Syst. Evol. Microbiol.">
        <title>The Global Catalogue of Microorganisms (GCM) 10K type strain sequencing project: providing services to taxonomists for standard genome sequencing and annotation.</title>
        <authorList>
            <consortium name="The Broad Institute Genomics Platform"/>
            <consortium name="The Broad Institute Genome Sequencing Center for Infectious Disease"/>
            <person name="Wu L."/>
            <person name="Ma J."/>
        </authorList>
    </citation>
    <scope>NUCLEOTIDE SEQUENCE [LARGE SCALE GENOMIC DNA]</scope>
    <source>
        <strain evidence="2">JCM 4565</strain>
    </source>
</reference>
<dbReference type="EMBL" id="BAAABW010000036">
    <property type="protein sequence ID" value="GAA0376233.1"/>
    <property type="molecule type" value="Genomic_DNA"/>
</dbReference>
<name>A0ABP3HPS0_9ACTN</name>
<organism evidence="1 2">
    <name type="scientific">Streptomyces blastmyceticus</name>
    <dbReference type="NCBI Taxonomy" id="68180"/>
    <lineage>
        <taxon>Bacteria</taxon>
        <taxon>Bacillati</taxon>
        <taxon>Actinomycetota</taxon>
        <taxon>Actinomycetes</taxon>
        <taxon>Kitasatosporales</taxon>
        <taxon>Streptomycetaceae</taxon>
        <taxon>Streptomyces</taxon>
    </lineage>
</organism>
<proteinExistence type="predicted"/>